<evidence type="ECO:0000256" key="1">
    <source>
        <dbReference type="ARBA" id="ARBA00004141"/>
    </source>
</evidence>
<feature type="chain" id="PRO_5043672817" description="Sulfite exporter TauE/SafE" evidence="6">
    <location>
        <begin position="17"/>
        <end position="522"/>
    </location>
</feature>
<sequence>MNKIVIACLLIALVHSESCKDDNDCTTYSSCKNGTCKHKDLFPIKDLEWVGSFLIVIVSALSNTSGIGGGALNVLICLVLFNFDTTYSVPLSTVIVFGGSLATIIIQIPSRHPAKNRPLIDYNIALFVISPMLFGATVGVILNKVFPSWLILALLMCVLIFMLYNSLKKYNKLRIQESNQRKILRDKRLSNANSEIVPIPIQSQDKNDLENENCPKIDEKDNYEMQTPNIIDSSPIKNYESIEREWKCSNNNGNEQSQISNANEKDSSEYFIENEKETNPELENIYKSEKRIILFLQFFYILVIFGLAILGSVMKGGKGLDSILGFEQCSDWYWIYFAFFLAFLLLLCFLAEIYIVRKVKRKIELGYDFDEHDVKWNLKNSTIVSTITILAGILASLLGLGGGLVMNPIMLNIGYRPEVSTSTSSFLVLLTSAISMVQYAIAGSIIYNYGFWMFGCSVIGSSTGTFLILKTVKKYKRVSIVVLILGIMMLLSLIGVPLYGIIDMIDKSNKGKLRYGFADPCG</sequence>
<keyword evidence="4 5" id="KW-0472">Membrane</keyword>
<evidence type="ECO:0000256" key="3">
    <source>
        <dbReference type="ARBA" id="ARBA00022989"/>
    </source>
</evidence>
<gene>
    <name evidence="7" type="ORF">BSTOLATCC_MIC55556</name>
</gene>
<feature type="transmembrane region" description="Helical" evidence="5">
    <location>
        <begin position="425"/>
        <end position="442"/>
    </location>
</feature>
<dbReference type="PANTHER" id="PTHR14255">
    <property type="entry name" value="CEREBLON"/>
    <property type="match status" value="1"/>
</dbReference>
<dbReference type="GO" id="GO:0016567">
    <property type="term" value="P:protein ubiquitination"/>
    <property type="evidence" value="ECO:0007669"/>
    <property type="project" value="TreeGrafter"/>
</dbReference>
<evidence type="ECO:0000256" key="5">
    <source>
        <dbReference type="SAM" id="Phobius"/>
    </source>
</evidence>
<comment type="subcellular location">
    <subcellularLocation>
        <location evidence="1">Membrane</location>
        <topology evidence="1">Multi-pass membrane protein</topology>
    </subcellularLocation>
</comment>
<keyword evidence="3 5" id="KW-1133">Transmembrane helix</keyword>
<feature type="transmembrane region" description="Helical" evidence="5">
    <location>
        <begin position="148"/>
        <end position="167"/>
    </location>
</feature>
<dbReference type="GO" id="GO:0016020">
    <property type="term" value="C:membrane"/>
    <property type="evidence" value="ECO:0007669"/>
    <property type="project" value="UniProtKB-SubCell"/>
</dbReference>
<evidence type="ECO:0000256" key="2">
    <source>
        <dbReference type="ARBA" id="ARBA00022692"/>
    </source>
</evidence>
<feature type="transmembrane region" description="Helical" evidence="5">
    <location>
        <begin position="89"/>
        <end position="108"/>
    </location>
</feature>
<feature type="transmembrane region" description="Helical" evidence="5">
    <location>
        <begin position="333"/>
        <end position="355"/>
    </location>
</feature>
<dbReference type="GO" id="GO:0031464">
    <property type="term" value="C:Cul4A-RING E3 ubiquitin ligase complex"/>
    <property type="evidence" value="ECO:0007669"/>
    <property type="project" value="TreeGrafter"/>
</dbReference>
<accession>A0AAU9JZ55</accession>
<feature type="transmembrane region" description="Helical" evidence="5">
    <location>
        <begin position="383"/>
        <end position="405"/>
    </location>
</feature>
<evidence type="ECO:0000256" key="6">
    <source>
        <dbReference type="SAM" id="SignalP"/>
    </source>
</evidence>
<dbReference type="Pfam" id="PF01925">
    <property type="entry name" value="TauE"/>
    <property type="match status" value="2"/>
</dbReference>
<feature type="transmembrane region" description="Helical" evidence="5">
    <location>
        <begin position="292"/>
        <end position="313"/>
    </location>
</feature>
<feature type="transmembrane region" description="Helical" evidence="5">
    <location>
        <begin position="480"/>
        <end position="502"/>
    </location>
</feature>
<keyword evidence="2 5" id="KW-0812">Transmembrane</keyword>
<dbReference type="PANTHER" id="PTHR14255:SF3">
    <property type="entry name" value="SULFITE EXPORTER TAUE_SAFE FAMILY PROTEIN 5-RELATED"/>
    <property type="match status" value="1"/>
</dbReference>
<feature type="signal peptide" evidence="6">
    <location>
        <begin position="1"/>
        <end position="16"/>
    </location>
</feature>
<dbReference type="InterPro" id="IPR002781">
    <property type="entry name" value="TM_pro_TauE-like"/>
</dbReference>
<comment type="caution">
    <text evidence="7">The sequence shown here is derived from an EMBL/GenBank/DDBJ whole genome shotgun (WGS) entry which is preliminary data.</text>
</comment>
<dbReference type="Proteomes" id="UP001162131">
    <property type="component" value="Unassembled WGS sequence"/>
</dbReference>
<name>A0AAU9JZ55_9CILI</name>
<keyword evidence="8" id="KW-1185">Reference proteome</keyword>
<keyword evidence="6" id="KW-0732">Signal</keyword>
<dbReference type="AlphaFoldDB" id="A0AAU9JZ55"/>
<evidence type="ECO:0008006" key="9">
    <source>
        <dbReference type="Google" id="ProtNLM"/>
    </source>
</evidence>
<reference evidence="7" key="1">
    <citation type="submission" date="2021-09" db="EMBL/GenBank/DDBJ databases">
        <authorList>
            <consortium name="AG Swart"/>
            <person name="Singh M."/>
            <person name="Singh A."/>
            <person name="Seah K."/>
            <person name="Emmerich C."/>
        </authorList>
    </citation>
    <scope>NUCLEOTIDE SEQUENCE</scope>
    <source>
        <strain evidence="7">ATCC30299</strain>
    </source>
</reference>
<evidence type="ECO:0000313" key="7">
    <source>
        <dbReference type="EMBL" id="CAG9332101.1"/>
    </source>
</evidence>
<dbReference type="EMBL" id="CAJZBQ010000054">
    <property type="protein sequence ID" value="CAG9332101.1"/>
    <property type="molecule type" value="Genomic_DNA"/>
</dbReference>
<proteinExistence type="predicted"/>
<feature type="transmembrane region" description="Helical" evidence="5">
    <location>
        <begin position="120"/>
        <end position="142"/>
    </location>
</feature>
<organism evidence="7 8">
    <name type="scientific">Blepharisma stoltei</name>
    <dbReference type="NCBI Taxonomy" id="1481888"/>
    <lineage>
        <taxon>Eukaryota</taxon>
        <taxon>Sar</taxon>
        <taxon>Alveolata</taxon>
        <taxon>Ciliophora</taxon>
        <taxon>Postciliodesmatophora</taxon>
        <taxon>Heterotrichea</taxon>
        <taxon>Heterotrichida</taxon>
        <taxon>Blepharismidae</taxon>
        <taxon>Blepharisma</taxon>
    </lineage>
</organism>
<protein>
    <recommendedName>
        <fullName evidence="9">Sulfite exporter TauE/SafE</fullName>
    </recommendedName>
</protein>
<evidence type="ECO:0000256" key="4">
    <source>
        <dbReference type="ARBA" id="ARBA00023136"/>
    </source>
</evidence>
<evidence type="ECO:0000313" key="8">
    <source>
        <dbReference type="Proteomes" id="UP001162131"/>
    </source>
</evidence>